<dbReference type="OrthoDB" id="5816932at2"/>
<dbReference type="Pfam" id="PF00440">
    <property type="entry name" value="TetR_N"/>
    <property type="match status" value="1"/>
</dbReference>
<dbReference type="PROSITE" id="PS01081">
    <property type="entry name" value="HTH_TETR_1"/>
    <property type="match status" value="1"/>
</dbReference>
<dbReference type="InterPro" id="IPR036271">
    <property type="entry name" value="Tet_transcr_reg_TetR-rel_C_sf"/>
</dbReference>
<dbReference type="Gene3D" id="1.10.10.60">
    <property type="entry name" value="Homeodomain-like"/>
    <property type="match status" value="1"/>
</dbReference>
<gene>
    <name evidence="7" type="ordered locus">EAE_19620</name>
</gene>
<name>A0A0H3FWC2_KLEAK</name>
<dbReference type="GeneID" id="93312109"/>
<dbReference type="InterPro" id="IPR023772">
    <property type="entry name" value="DNA-bd_HTH_TetR-type_CS"/>
</dbReference>
<dbReference type="InterPro" id="IPR050109">
    <property type="entry name" value="HTH-type_TetR-like_transc_reg"/>
</dbReference>
<evidence type="ECO:0000259" key="6">
    <source>
        <dbReference type="PROSITE" id="PS50977"/>
    </source>
</evidence>
<keyword evidence="8" id="KW-1185">Reference proteome</keyword>
<accession>A0A0H3FWC2</accession>
<evidence type="ECO:0000256" key="5">
    <source>
        <dbReference type="PROSITE-ProRule" id="PRU00335"/>
    </source>
</evidence>
<dbReference type="InterPro" id="IPR039538">
    <property type="entry name" value="BetI_C"/>
</dbReference>
<dbReference type="Proteomes" id="UP000008881">
    <property type="component" value="Chromosome"/>
</dbReference>
<feature type="DNA-binding region" description="H-T-H motif" evidence="5">
    <location>
        <begin position="28"/>
        <end position="47"/>
    </location>
</feature>
<keyword evidence="4" id="KW-0804">Transcription</keyword>
<keyword evidence="2" id="KW-0805">Transcription regulation</keyword>
<dbReference type="SUPFAM" id="SSF48498">
    <property type="entry name" value="Tetracyclin repressor-like, C-terminal domain"/>
    <property type="match status" value="1"/>
</dbReference>
<dbReference type="AlphaFoldDB" id="A0A0H3FWC2"/>
<dbReference type="RefSeq" id="WP_015366516.1">
    <property type="nucleotide sequence ID" value="NC_015663.1"/>
</dbReference>
<dbReference type="PROSITE" id="PS50977">
    <property type="entry name" value="HTH_TETR_2"/>
    <property type="match status" value="1"/>
</dbReference>
<dbReference type="HOGENOM" id="CLU_069356_15_12_6"/>
<dbReference type="Pfam" id="PF13977">
    <property type="entry name" value="TetR_C_6"/>
    <property type="match status" value="1"/>
</dbReference>
<dbReference type="PRINTS" id="PR00455">
    <property type="entry name" value="HTHTETR"/>
</dbReference>
<dbReference type="eggNOG" id="COG1309">
    <property type="taxonomic scope" value="Bacteria"/>
</dbReference>
<protein>
    <submittedName>
        <fullName evidence="7">Putative regulatory protein TetR</fullName>
    </submittedName>
</protein>
<evidence type="ECO:0000256" key="4">
    <source>
        <dbReference type="ARBA" id="ARBA00023163"/>
    </source>
</evidence>
<dbReference type="InterPro" id="IPR009057">
    <property type="entry name" value="Homeodomain-like_sf"/>
</dbReference>
<reference evidence="7 8" key="1">
    <citation type="journal article" date="2012" name="J. Bacteriol.">
        <title>Complete genome sequence of Enterobacter aerogenes KCTC 2190.</title>
        <authorList>
            <person name="Shin S.H."/>
            <person name="Kim S."/>
            <person name="Kim J.Y."/>
            <person name="Lee S."/>
            <person name="Um Y."/>
            <person name="Oh M.K."/>
            <person name="Kim Y.R."/>
            <person name="Lee J."/>
            <person name="Yang K.S."/>
        </authorList>
    </citation>
    <scope>NUCLEOTIDE SEQUENCE [LARGE SCALE GENOMIC DNA]</scope>
    <source>
        <strain evidence="7 8">KCTC 2190</strain>
    </source>
</reference>
<feature type="domain" description="HTH tetR-type" evidence="6">
    <location>
        <begin position="5"/>
        <end position="65"/>
    </location>
</feature>
<sequence length="202" mass="22079">MLNNSETYHKLIVAAAACFAEKGFNGTSVREIALRAGISLGAMYTYFKGKDELIEAIILEEQKSALAKHQERFEGSHFAQICALAVSCIEEVGYPSSHQLWVEIIAESARKPALRQIFVNSDRIMRDGMAQIIAQGIAAGELSPHVNVEEATLTIFAFIDGLIGRKAMNPAFTVAKDLPHFDNVMATILNKNSASESHATVR</sequence>
<evidence type="ECO:0000256" key="3">
    <source>
        <dbReference type="ARBA" id="ARBA00023125"/>
    </source>
</evidence>
<dbReference type="PANTHER" id="PTHR30055">
    <property type="entry name" value="HTH-TYPE TRANSCRIPTIONAL REGULATOR RUTR"/>
    <property type="match status" value="1"/>
</dbReference>
<dbReference type="GO" id="GO:0003700">
    <property type="term" value="F:DNA-binding transcription factor activity"/>
    <property type="evidence" value="ECO:0007669"/>
    <property type="project" value="TreeGrafter"/>
</dbReference>
<evidence type="ECO:0000313" key="7">
    <source>
        <dbReference type="EMBL" id="AEG98831.1"/>
    </source>
</evidence>
<dbReference type="EMBL" id="CP002824">
    <property type="protein sequence ID" value="AEG98831.1"/>
    <property type="molecule type" value="Genomic_DNA"/>
</dbReference>
<keyword evidence="3 5" id="KW-0238">DNA-binding</keyword>
<dbReference type="PATRIC" id="fig|1028307.3.peg.3917"/>
<evidence type="ECO:0000313" key="8">
    <source>
        <dbReference type="Proteomes" id="UP000008881"/>
    </source>
</evidence>
<dbReference type="KEGG" id="eae:EAE_19620"/>
<keyword evidence="1" id="KW-0678">Repressor</keyword>
<evidence type="ECO:0000256" key="2">
    <source>
        <dbReference type="ARBA" id="ARBA00023015"/>
    </source>
</evidence>
<dbReference type="SUPFAM" id="SSF46689">
    <property type="entry name" value="Homeodomain-like"/>
    <property type="match status" value="1"/>
</dbReference>
<dbReference type="GO" id="GO:0000976">
    <property type="term" value="F:transcription cis-regulatory region binding"/>
    <property type="evidence" value="ECO:0007669"/>
    <property type="project" value="TreeGrafter"/>
</dbReference>
<dbReference type="Gene3D" id="1.10.357.10">
    <property type="entry name" value="Tetracycline Repressor, domain 2"/>
    <property type="match status" value="1"/>
</dbReference>
<proteinExistence type="predicted"/>
<dbReference type="PANTHER" id="PTHR30055:SF234">
    <property type="entry name" value="HTH-TYPE TRANSCRIPTIONAL REGULATOR BETI"/>
    <property type="match status" value="1"/>
</dbReference>
<dbReference type="InterPro" id="IPR001647">
    <property type="entry name" value="HTH_TetR"/>
</dbReference>
<organism evidence="7 8">
    <name type="scientific">Klebsiella aerogenes (strain ATCC 13048 / DSM 30053 / CCUG 1429 / JCM 1235 / KCTC 2190 / NBRC 13534 / NCIMB 10102 / NCTC 10006 / CDC 819-56)</name>
    <name type="common">Enterobacter aerogenes</name>
    <dbReference type="NCBI Taxonomy" id="1028307"/>
    <lineage>
        <taxon>Bacteria</taxon>
        <taxon>Pseudomonadati</taxon>
        <taxon>Pseudomonadota</taxon>
        <taxon>Gammaproteobacteria</taxon>
        <taxon>Enterobacterales</taxon>
        <taxon>Enterobacteriaceae</taxon>
        <taxon>Klebsiella/Raoultella group</taxon>
        <taxon>Klebsiella</taxon>
    </lineage>
</organism>
<evidence type="ECO:0000256" key="1">
    <source>
        <dbReference type="ARBA" id="ARBA00022491"/>
    </source>
</evidence>